<reference evidence="6" key="1">
    <citation type="journal article" date="2010" name="Harmful Algae">
        <title>Mitochondrial genomes from two red tide forming raphidophycean algae Heterosigma akashiwo and Chattonella marina var. marina.</title>
        <authorList>
            <person name="Masuda I."/>
            <person name="Kamikawa R."/>
            <person name="Ueda M."/>
            <person name="Oyama K."/>
            <person name="Yoshimatsu S."/>
            <person name="Inagaki Y."/>
            <person name="Sako Y."/>
        </authorList>
    </citation>
    <scope>NUCLEOTIDE SEQUENCE</scope>
    <source>
        <strain evidence="6">KA11-m-1</strain>
    </source>
</reference>
<evidence type="ECO:0000256" key="1">
    <source>
        <dbReference type="ARBA" id="ARBA00009356"/>
    </source>
</evidence>
<dbReference type="PRINTS" id="PR00059">
    <property type="entry name" value="RIBOSOMALL6"/>
</dbReference>
<keyword evidence="2 4" id="KW-0689">Ribosomal protein</keyword>
<name>D2Z1Z4_9STRA</name>
<feature type="domain" description="Large ribosomal subunit protein uL6 alpha-beta" evidence="5">
    <location>
        <begin position="90"/>
        <end position="160"/>
    </location>
</feature>
<sequence length="176" mass="20281">MTNFFIKIPQSIQISYKNNIVLVKGPFGQEQIYCPFVGVQLKEITPSKIEFVQTHSSLFTKKYNQTAISLIHQSIRGVLTGYRTQLELRGIGYRGELTDQQLMLKLGFSHLIFKTIPKGFKLFCPKPRLILIQGTNTQKINEFRSILQSLRFPEPYKGKGLFTKNQQILRKQGKKS</sequence>
<dbReference type="Gene3D" id="3.90.930.12">
    <property type="entry name" value="Ribosomal protein L6, alpha-beta domain"/>
    <property type="match status" value="2"/>
</dbReference>
<dbReference type="PROSITE" id="PS00525">
    <property type="entry name" value="RIBOSOMAL_L6_1"/>
    <property type="match status" value="1"/>
</dbReference>
<evidence type="ECO:0000259" key="5">
    <source>
        <dbReference type="Pfam" id="PF00347"/>
    </source>
</evidence>
<dbReference type="AlphaFoldDB" id="D2Z1Z4"/>
<gene>
    <name evidence="6" type="primary">rpl6</name>
</gene>
<dbReference type="PANTHER" id="PTHR11655">
    <property type="entry name" value="60S/50S RIBOSOMAL PROTEIN L6/L9"/>
    <property type="match status" value="1"/>
</dbReference>
<dbReference type="Pfam" id="PF00347">
    <property type="entry name" value="Ribosomal_L6"/>
    <property type="match status" value="1"/>
</dbReference>
<dbReference type="InterPro" id="IPR020040">
    <property type="entry name" value="Ribosomal_uL6_a/b-dom"/>
</dbReference>
<dbReference type="InterPro" id="IPR036789">
    <property type="entry name" value="Ribosomal_uL6-like_a/b-dom_sf"/>
</dbReference>
<geneLocation type="mitochondrion" evidence="6"/>
<proteinExistence type="inferred from homology"/>
<accession>D2Z1Z4</accession>
<dbReference type="PIRSF" id="PIRSF002162">
    <property type="entry name" value="Ribosomal_L6"/>
    <property type="match status" value="1"/>
</dbReference>
<dbReference type="InterPro" id="IPR000702">
    <property type="entry name" value="Ribosomal_uL6-like"/>
</dbReference>
<keyword evidence="6" id="KW-0496">Mitochondrion</keyword>
<keyword evidence="3 4" id="KW-0687">Ribonucleoprotein</keyword>
<evidence type="ECO:0000313" key="6">
    <source>
        <dbReference type="EMBL" id="BAI70558.1"/>
    </source>
</evidence>
<dbReference type="GO" id="GO:0005762">
    <property type="term" value="C:mitochondrial large ribosomal subunit"/>
    <property type="evidence" value="ECO:0007669"/>
    <property type="project" value="TreeGrafter"/>
</dbReference>
<dbReference type="PANTHER" id="PTHR11655:SF14">
    <property type="entry name" value="LARGE RIBOSOMAL SUBUNIT PROTEIN UL6M"/>
    <property type="match status" value="1"/>
</dbReference>
<dbReference type="EMBL" id="AB546636">
    <property type="protein sequence ID" value="BAI70558.1"/>
    <property type="molecule type" value="Genomic_DNA"/>
</dbReference>
<dbReference type="InterPro" id="IPR002358">
    <property type="entry name" value="Ribosomal_uL6_CS"/>
</dbReference>
<dbReference type="SUPFAM" id="SSF56053">
    <property type="entry name" value="Ribosomal protein L6"/>
    <property type="match status" value="2"/>
</dbReference>
<dbReference type="GO" id="GO:0006412">
    <property type="term" value="P:translation"/>
    <property type="evidence" value="ECO:0007669"/>
    <property type="project" value="InterPro"/>
</dbReference>
<evidence type="ECO:0000256" key="2">
    <source>
        <dbReference type="ARBA" id="ARBA00022980"/>
    </source>
</evidence>
<dbReference type="GO" id="GO:0003735">
    <property type="term" value="F:structural constituent of ribosome"/>
    <property type="evidence" value="ECO:0007669"/>
    <property type="project" value="InterPro"/>
</dbReference>
<organism evidence="6">
    <name type="scientific">Chattonella marina</name>
    <dbReference type="NCBI Taxonomy" id="90936"/>
    <lineage>
        <taxon>Eukaryota</taxon>
        <taxon>Sar</taxon>
        <taxon>Stramenopiles</taxon>
        <taxon>Ochrophyta</taxon>
        <taxon>Raphidophyceae</taxon>
        <taxon>Chattonellales</taxon>
        <taxon>Chattonellaceae</taxon>
        <taxon>Chattonella</taxon>
    </lineage>
</organism>
<evidence type="ECO:0000256" key="3">
    <source>
        <dbReference type="ARBA" id="ARBA00023274"/>
    </source>
</evidence>
<evidence type="ECO:0000256" key="4">
    <source>
        <dbReference type="RuleBase" id="RU003869"/>
    </source>
</evidence>
<dbReference type="GO" id="GO:0019843">
    <property type="term" value="F:rRNA binding"/>
    <property type="evidence" value="ECO:0007669"/>
    <property type="project" value="InterPro"/>
</dbReference>
<dbReference type="RefSeq" id="YP_003434211.1">
    <property type="nucleotide sequence ID" value="NC_013837.1"/>
</dbReference>
<dbReference type="InterPro" id="IPR019906">
    <property type="entry name" value="Ribosomal_uL6_bac-type"/>
</dbReference>
<dbReference type="GeneID" id="8774806"/>
<comment type="similarity">
    <text evidence="1 4">Belongs to the universal ribosomal protein uL6 family.</text>
</comment>
<protein>
    <submittedName>
        <fullName evidence="6">Ribosomal protein L6</fullName>
    </submittedName>
</protein>